<evidence type="ECO:0000256" key="1">
    <source>
        <dbReference type="SAM" id="MobiDB-lite"/>
    </source>
</evidence>
<accession>G3I4U6</accession>
<evidence type="ECO:0000313" key="3">
    <source>
        <dbReference type="Proteomes" id="UP000001075"/>
    </source>
</evidence>
<reference evidence="3" key="1">
    <citation type="journal article" date="2011" name="Nat. Biotechnol.">
        <title>The genomic sequence of the Chinese hamster ovary (CHO)-K1 cell line.</title>
        <authorList>
            <person name="Xu X."/>
            <person name="Nagarajan H."/>
            <person name="Lewis N.E."/>
            <person name="Pan S."/>
            <person name="Cai Z."/>
            <person name="Liu X."/>
            <person name="Chen W."/>
            <person name="Xie M."/>
            <person name="Wang W."/>
            <person name="Hammond S."/>
            <person name="Andersen M.R."/>
            <person name="Neff N."/>
            <person name="Passarelli B."/>
            <person name="Koh W."/>
            <person name="Fan H.C."/>
            <person name="Wang J."/>
            <person name="Gui Y."/>
            <person name="Lee K.H."/>
            <person name="Betenbaugh M.J."/>
            <person name="Quake S.R."/>
            <person name="Famili I."/>
            <person name="Palsson B.O."/>
            <person name="Wang J."/>
        </authorList>
    </citation>
    <scope>NUCLEOTIDE SEQUENCE [LARGE SCALE GENOMIC DNA]</scope>
    <source>
        <strain evidence="3">CHO K1 cell line</strain>
    </source>
</reference>
<protein>
    <submittedName>
        <fullName evidence="2">Uncharacterized protein</fullName>
    </submittedName>
</protein>
<evidence type="ECO:0000313" key="2">
    <source>
        <dbReference type="EMBL" id="EGW11751.1"/>
    </source>
</evidence>
<proteinExistence type="predicted"/>
<dbReference type="InParanoid" id="G3I4U6"/>
<organism evidence="2 3">
    <name type="scientific">Cricetulus griseus</name>
    <name type="common">Chinese hamster</name>
    <name type="synonym">Cricetulus barabensis griseus</name>
    <dbReference type="NCBI Taxonomy" id="10029"/>
    <lineage>
        <taxon>Eukaryota</taxon>
        <taxon>Metazoa</taxon>
        <taxon>Chordata</taxon>
        <taxon>Craniata</taxon>
        <taxon>Vertebrata</taxon>
        <taxon>Euteleostomi</taxon>
        <taxon>Mammalia</taxon>
        <taxon>Eutheria</taxon>
        <taxon>Euarchontoglires</taxon>
        <taxon>Glires</taxon>
        <taxon>Rodentia</taxon>
        <taxon>Myomorpha</taxon>
        <taxon>Muroidea</taxon>
        <taxon>Cricetidae</taxon>
        <taxon>Cricetinae</taxon>
        <taxon>Cricetulus</taxon>
    </lineage>
</organism>
<feature type="region of interest" description="Disordered" evidence="1">
    <location>
        <begin position="1"/>
        <end position="40"/>
    </location>
</feature>
<dbReference type="Proteomes" id="UP000001075">
    <property type="component" value="Unassembled WGS sequence"/>
</dbReference>
<dbReference type="EMBL" id="JH001266">
    <property type="protein sequence ID" value="EGW11751.1"/>
    <property type="molecule type" value="Genomic_DNA"/>
</dbReference>
<dbReference type="AlphaFoldDB" id="G3I4U6"/>
<name>G3I4U6_CRIGR</name>
<sequence length="54" mass="6141">MKKPNISQKQGKSGLQGDKRKRSFVFSQNAGDLEGGGRENYVWTKRCKEKHQSS</sequence>
<feature type="compositionally biased region" description="Polar residues" evidence="1">
    <location>
        <begin position="1"/>
        <end position="13"/>
    </location>
</feature>
<gene>
    <name evidence="2" type="ORF">I79_018484</name>
</gene>